<comment type="function">
    <text evidence="7">Degrades mitochondrial transit peptides after their cleavage in the intermembrane space or in the matrix, and presequence peptides; clearance of these peptides is required to keep the presequence processing machinery running. Preferentially cleaves the N-terminal side of paired basic amino acid residues. Also degrades other unstructured peptides. May function as an ATP-dependent peptidase as opposed to a metalloendopeptidase.</text>
</comment>
<sequence>MLRSSKQSIQVLKKRYLSNGSSLASSQAQRLGKYPIGLQMHGYRVDEVQPIPEFSLIAVKLKHVKTGAEHLHLDTATDTNNVFSIAFKTNPPDASGVPHILEHTTLCGSYKYPVRDPFFKMLNRSLSNFMNAMTGHDYTFYPFATTNAKDFENLMDVYLSSVLEPLLTYEDFMQEGWRLEQSDLSDNKSDITFKGVVYNEMKGQYNNSGYYYYIKFQEAIYSSLNNAGGDPKFITNLQYEDLVDFHSLNYHPSNAKTFTYGPLPLISHLEKLDKTFNSFGKRTSKPIVKESNFTSEQFQEELCIKGPFDSMSGKKIEEQWKASITWNLGNPLDESKQYDIFKWKVLSSLLCDGHNAPFYQELIEKRYGDDFTSNAGLDSTTSLFSFTMGVDNITREQVAGLDAKIEEIFKTRVIPELELNDKSSFHERIEAILHQIELNFKKHKPDFGLGLLNSVVPTWTNGLDPIKSLQVENILNLFKEDYEKNGLQIFKDLLDDTLFNESTKKFKFVMEPEADFADKLALNEEARLKEKVSELSEEDKEIIHKRGVNLAEKQQTNEDVSILPTLTMSDIPRVGESYSLVFSKLETTAKKIQKRIVDSNGLVYMTAAKDISGLPIEYYKYLPLFNSCLTNLAGTTKTPITELETKIQQLTGGVSFSTSASTDPRDISNATLKFIMNGMSFKANSKHVYNLWHEIVTSTKFDPQDSLVLEKLSTLIKNLGLNQMNSIADRGNSYASSHSSSFLTPTKYINNLTGGLAQVDFIRELNKKLEEQGNDFLVNELLPKLKEIRDIIVGGSVDGNPGFEYSLLGDKETVTENEVLVQAFDQSLISSTESLKLDNALSSLISSFQNNKVGIHAGESKNTLIDLPFQVGFASLSKMGAKYDSKDGSVLQVLSQLISFKHLHSVIREANGAYGGGLSYDGLGGILNYYSYRDPNPLKSIQSFKDTPEIVLSKIIDPKDSWNANDLQEAKLAIFQSIDAPSHLASQGTSEFLKGITDEMKQKRREWFLDVTTSDLKDATEKYLVNSANDVSTVIVNKKELGDKNLKEWEIKKMEA</sequence>
<dbReference type="InterPro" id="IPR013578">
    <property type="entry name" value="Peptidase_M16C_assoc"/>
</dbReference>
<protein>
    <recommendedName>
        <fullName evidence="4">Presequence protease, mitochondrial</fullName>
    </recommendedName>
    <alternativeName>
        <fullName evidence="6">Pitrilysin metalloproteinase</fullName>
    </alternativeName>
</protein>
<dbReference type="SMART" id="SM01264">
    <property type="entry name" value="M16C_associated"/>
    <property type="match status" value="1"/>
</dbReference>
<keyword evidence="9" id="KW-0645">Protease</keyword>
<comment type="subunit">
    <text evidence="3">Monomer and homodimer; homodimerization is induced by binding of the substrate.</text>
</comment>
<evidence type="ECO:0000256" key="1">
    <source>
        <dbReference type="ARBA" id="ARBA00004569"/>
    </source>
</evidence>
<organism evidence="9 10">
    <name type="scientific">[Candida] anglica</name>
    <dbReference type="NCBI Taxonomy" id="148631"/>
    <lineage>
        <taxon>Eukaryota</taxon>
        <taxon>Fungi</taxon>
        <taxon>Dikarya</taxon>
        <taxon>Ascomycota</taxon>
        <taxon>Saccharomycotina</taxon>
        <taxon>Pichiomycetes</taxon>
        <taxon>Debaryomycetaceae</taxon>
        <taxon>Kurtzmaniella</taxon>
    </lineage>
</organism>
<comment type="subcellular location">
    <subcellularLocation>
        <location evidence="1">Mitochondrion intermembrane space</location>
    </subcellularLocation>
</comment>
<dbReference type="InterPro" id="IPR011249">
    <property type="entry name" value="Metalloenz_LuxS/M16"/>
</dbReference>
<dbReference type="SUPFAM" id="SSF63411">
    <property type="entry name" value="LuxS/MPP-like metallohydrolase"/>
    <property type="match status" value="4"/>
</dbReference>
<reference evidence="9 10" key="1">
    <citation type="submission" date="2024-01" db="EMBL/GenBank/DDBJ databases">
        <authorList>
            <consortium name="Genoscope - CEA"/>
            <person name="William W."/>
        </authorList>
    </citation>
    <scope>NUCLEOTIDE SEQUENCE [LARGE SCALE GENOMIC DNA]</scope>
    <source>
        <strain evidence="9 10">29B2s-10</strain>
    </source>
</reference>
<dbReference type="EMBL" id="OZ004255">
    <property type="protein sequence ID" value="CAK7901665.1"/>
    <property type="molecule type" value="Genomic_DNA"/>
</dbReference>
<comment type="similarity">
    <text evidence="2">Belongs to the peptidase M16 family. PreP subfamily.</text>
</comment>
<accession>A0ABP0E9X0</accession>
<dbReference type="Pfam" id="PF08367">
    <property type="entry name" value="M16C_assoc"/>
    <property type="match status" value="1"/>
</dbReference>
<dbReference type="PANTHER" id="PTHR43016:SF13">
    <property type="entry name" value="PRESEQUENCE PROTEASE, MITOCHONDRIAL"/>
    <property type="match status" value="1"/>
</dbReference>
<dbReference type="Gene3D" id="3.30.830.10">
    <property type="entry name" value="Metalloenzyme, LuxS/M16 peptidase-like"/>
    <property type="match status" value="4"/>
</dbReference>
<proteinExistence type="inferred from homology"/>
<dbReference type="GO" id="GO:0006508">
    <property type="term" value="P:proteolysis"/>
    <property type="evidence" value="ECO:0007669"/>
    <property type="project" value="UniProtKB-KW"/>
</dbReference>
<keyword evidence="10" id="KW-1185">Reference proteome</keyword>
<evidence type="ECO:0000313" key="9">
    <source>
        <dbReference type="EMBL" id="CAK7901665.1"/>
    </source>
</evidence>
<dbReference type="PANTHER" id="PTHR43016">
    <property type="entry name" value="PRESEQUENCE PROTEASE"/>
    <property type="match status" value="1"/>
</dbReference>
<dbReference type="InterPro" id="IPR011765">
    <property type="entry name" value="Pept_M16_N"/>
</dbReference>
<evidence type="ECO:0000256" key="4">
    <source>
        <dbReference type="ARBA" id="ARBA00020167"/>
    </source>
</evidence>
<evidence type="ECO:0000256" key="3">
    <source>
        <dbReference type="ARBA" id="ARBA00011853"/>
    </source>
</evidence>
<evidence type="ECO:0000256" key="6">
    <source>
        <dbReference type="ARBA" id="ARBA00034552"/>
    </source>
</evidence>
<dbReference type="Proteomes" id="UP001497600">
    <property type="component" value="Chromosome C"/>
</dbReference>
<evidence type="ECO:0000259" key="8">
    <source>
        <dbReference type="SMART" id="SM01264"/>
    </source>
</evidence>
<name>A0ABP0E9X0_9ASCO</name>
<evidence type="ECO:0000256" key="7">
    <source>
        <dbReference type="ARBA" id="ARBA00045897"/>
    </source>
</evidence>
<keyword evidence="5" id="KW-0482">Metalloprotease</keyword>
<feature type="domain" description="Peptidase M16C associated" evidence="8">
    <location>
        <begin position="510"/>
        <end position="765"/>
    </location>
</feature>
<evidence type="ECO:0000256" key="5">
    <source>
        <dbReference type="ARBA" id="ARBA00023049"/>
    </source>
</evidence>
<dbReference type="GO" id="GO:0008233">
    <property type="term" value="F:peptidase activity"/>
    <property type="evidence" value="ECO:0007669"/>
    <property type="project" value="UniProtKB-KW"/>
</dbReference>
<dbReference type="Pfam" id="PF22516">
    <property type="entry name" value="PreP_C"/>
    <property type="match status" value="1"/>
</dbReference>
<gene>
    <name evidence="9" type="primary">CYM1</name>
    <name evidence="9" type="ORF">CAAN4_C13102</name>
</gene>
<evidence type="ECO:0000256" key="2">
    <source>
        <dbReference type="ARBA" id="ARBA00007575"/>
    </source>
</evidence>
<keyword evidence="5" id="KW-0378">Hydrolase</keyword>
<dbReference type="InterPro" id="IPR007863">
    <property type="entry name" value="Peptidase_M16_C"/>
</dbReference>
<dbReference type="Pfam" id="PF00675">
    <property type="entry name" value="Peptidase_M16"/>
    <property type="match status" value="1"/>
</dbReference>
<dbReference type="InterPro" id="IPR055130">
    <property type="entry name" value="PreP_C"/>
</dbReference>
<dbReference type="Pfam" id="PF05193">
    <property type="entry name" value="Peptidase_M16_C"/>
    <property type="match status" value="1"/>
</dbReference>
<evidence type="ECO:0000313" key="10">
    <source>
        <dbReference type="Proteomes" id="UP001497600"/>
    </source>
</evidence>